<dbReference type="Pfam" id="PF00246">
    <property type="entry name" value="Peptidase_M14"/>
    <property type="match status" value="1"/>
</dbReference>
<protein>
    <submittedName>
        <fullName evidence="4">Zinc carboxypeptidase</fullName>
    </submittedName>
</protein>
<organism evidence="4 5">
    <name type="scientific">Micromonospora chersina</name>
    <dbReference type="NCBI Taxonomy" id="47854"/>
    <lineage>
        <taxon>Bacteria</taxon>
        <taxon>Bacillati</taxon>
        <taxon>Actinomycetota</taxon>
        <taxon>Actinomycetes</taxon>
        <taxon>Micromonosporales</taxon>
        <taxon>Micromonosporaceae</taxon>
        <taxon>Micromonospora</taxon>
    </lineage>
</organism>
<dbReference type="InterPro" id="IPR029062">
    <property type="entry name" value="Class_I_gatase-like"/>
</dbReference>
<evidence type="ECO:0000313" key="4">
    <source>
        <dbReference type="EMBL" id="SCL52770.1"/>
    </source>
</evidence>
<keyword evidence="2" id="KW-0732">Signal</keyword>
<evidence type="ECO:0000256" key="1">
    <source>
        <dbReference type="SAM" id="MobiDB-lite"/>
    </source>
</evidence>
<sequence>MRLSKRPRRAVPTRRTAGVAALLLLAGLTPLLGGTPAGAAPTAPGCSDDPTARLSTVPSPESALGFPLGTGQERVVTNDEVRSYLTAVDAASDRVVTGVMATSVLGQPLPYAVVSNERHVRPGALRQIADDIRDLRDPRRTKPTKAAETATDRPAIVWVTANVHGGEKSGTDAALKTLYELASGLSCAVAQRNDNLVTVIVPTQNPDGRDAGRRQNEYGFDMNRDWFARTQQETDGKIELLRQYPPQVFVDAHEMGGRQYFFPPNADPIHHEIASENVDWINRIGEANKAGFGFNGACGGAVTTECYFNYATYDLFFMGYGDTVPAAGFGAAGMTFEKGSASAVADRVQQQFHTQWSTLGWAAANKHEVLTGYYKIWTDALAEGRAGTLEPNEVVQPTNTVQFPVPDISVRSYFLLPDRQLGDVRRLVERLRGMDVEVYEVTRPTTVPTARVFGGRTATDVTVPVGAYWIPMDQPQKHWIQAIMGEDPYVPFPYFYDVSSWSNPLLMGVDTIYTGDDVRPHAKLVRQISGGTTSAAGAKGSYAYPLDSAAAAELTFRLLGRGVPLVRDLDTGVVGFPAKSLTPEIDRLARSLGVSLSPSGAAATGSPVDLPDVGLFQGTGISTTSGSHGEARYVLGKRWGLDLTPVTTADINDNTPAFTGRTVLLVPDGSSATGGLTAAGQANLRNWIAQGHTYVGLRNEGTRMARAAGLTSTTEKAKPADYRMIGSHLRVDVDSSSPVALGRPAEDFEFNNSDSILNPSSTGTNVLSYPSGDTFWANGYTVRSDVLKGTVALVDEPTGAGRAVLFAFNPLFRAYNENGLHLVANALLYPSGAAADRGATRRTTGVDPARAAAAAQPVADDLGGEWRPITVEVAAGDRGRAEAVVARYTDTARVSEVNGSAYLVIPNPAGLQADEHPFLRDLVGALRDARIPLRSLVG</sequence>
<evidence type="ECO:0000259" key="3">
    <source>
        <dbReference type="Pfam" id="PF00246"/>
    </source>
</evidence>
<feature type="chain" id="PRO_5008747744" evidence="2">
    <location>
        <begin position="40"/>
        <end position="938"/>
    </location>
</feature>
<keyword evidence="5" id="KW-1185">Reference proteome</keyword>
<dbReference type="STRING" id="47854.GA0070603_1462"/>
<dbReference type="RefSeq" id="WP_091309035.1">
    <property type="nucleotide sequence ID" value="NZ_FMIB01000002.1"/>
</dbReference>
<accession>A0A1C6UFB4</accession>
<gene>
    <name evidence="4" type="ORF">GA0070603_1462</name>
</gene>
<dbReference type="InterPro" id="IPR000834">
    <property type="entry name" value="Peptidase_M14"/>
</dbReference>
<feature type="domain" description="Peptidase M14" evidence="3">
    <location>
        <begin position="83"/>
        <end position="235"/>
    </location>
</feature>
<dbReference type="AlphaFoldDB" id="A0A1C6UFB4"/>
<keyword evidence="4" id="KW-0378">Hydrolase</keyword>
<dbReference type="EMBL" id="FMIB01000002">
    <property type="protein sequence ID" value="SCL52770.1"/>
    <property type="molecule type" value="Genomic_DNA"/>
</dbReference>
<feature type="signal peptide" evidence="2">
    <location>
        <begin position="1"/>
        <end position="39"/>
    </location>
</feature>
<dbReference type="SUPFAM" id="SSF53187">
    <property type="entry name" value="Zn-dependent exopeptidases"/>
    <property type="match status" value="1"/>
</dbReference>
<keyword evidence="4" id="KW-0645">Protease</keyword>
<proteinExistence type="predicted"/>
<feature type="region of interest" description="Disordered" evidence="1">
    <location>
        <begin position="39"/>
        <end position="62"/>
    </location>
</feature>
<evidence type="ECO:0000256" key="2">
    <source>
        <dbReference type="SAM" id="SignalP"/>
    </source>
</evidence>
<dbReference type="Gene3D" id="3.40.630.10">
    <property type="entry name" value="Zn peptidases"/>
    <property type="match status" value="1"/>
</dbReference>
<dbReference type="GO" id="GO:0004181">
    <property type="term" value="F:metallocarboxypeptidase activity"/>
    <property type="evidence" value="ECO:0007669"/>
    <property type="project" value="InterPro"/>
</dbReference>
<evidence type="ECO:0000313" key="5">
    <source>
        <dbReference type="Proteomes" id="UP000198605"/>
    </source>
</evidence>
<reference evidence="5" key="1">
    <citation type="submission" date="2016-06" db="EMBL/GenBank/DDBJ databases">
        <authorList>
            <person name="Varghese N."/>
            <person name="Submissions Spin"/>
        </authorList>
    </citation>
    <scope>NUCLEOTIDE SEQUENCE [LARGE SCALE GENOMIC DNA]</scope>
    <source>
        <strain evidence="5">DSM 44151</strain>
    </source>
</reference>
<dbReference type="OrthoDB" id="9758209at2"/>
<dbReference type="Proteomes" id="UP000198605">
    <property type="component" value="Unassembled WGS sequence"/>
</dbReference>
<dbReference type="SUPFAM" id="SSF52317">
    <property type="entry name" value="Class I glutamine amidotransferase-like"/>
    <property type="match status" value="1"/>
</dbReference>
<dbReference type="GO" id="GO:0008270">
    <property type="term" value="F:zinc ion binding"/>
    <property type="evidence" value="ECO:0007669"/>
    <property type="project" value="InterPro"/>
</dbReference>
<dbReference type="GO" id="GO:0006508">
    <property type="term" value="P:proteolysis"/>
    <property type="evidence" value="ECO:0007669"/>
    <property type="project" value="InterPro"/>
</dbReference>
<dbReference type="GeneID" id="43278129"/>
<name>A0A1C6UFB4_9ACTN</name>
<keyword evidence="4" id="KW-0121">Carboxypeptidase</keyword>